<feature type="transmembrane region" description="Helical" evidence="5">
    <location>
        <begin position="263"/>
        <end position="281"/>
    </location>
</feature>
<keyword evidence="6" id="KW-0732">Signal</keyword>
<dbReference type="AlphaFoldDB" id="A0A849SMK1"/>
<reference evidence="7 8" key="1">
    <citation type="submission" date="2020-04" db="EMBL/GenBank/DDBJ databases">
        <title>Metagenomic profiling of ammonia- and methane-oxidizing microorganisms in a Dutch drinking water treatment plant.</title>
        <authorList>
            <person name="Poghosyan L."/>
            <person name="Leucker S."/>
        </authorList>
    </citation>
    <scope>NUCLEOTIDE SEQUENCE [LARGE SCALE GENOMIC DNA]</scope>
    <source>
        <strain evidence="7">S-RSF-IL-03</strain>
    </source>
</reference>
<dbReference type="EMBL" id="JABFRW010000163">
    <property type="protein sequence ID" value="NOT35013.1"/>
    <property type="molecule type" value="Genomic_DNA"/>
</dbReference>
<dbReference type="InterPro" id="IPR011990">
    <property type="entry name" value="TPR-like_helical_dom_sf"/>
</dbReference>
<name>A0A849SMK1_UNCEI</name>
<dbReference type="SMART" id="SM00028">
    <property type="entry name" value="TPR"/>
    <property type="match status" value="4"/>
</dbReference>
<evidence type="ECO:0000256" key="1">
    <source>
        <dbReference type="ARBA" id="ARBA00022737"/>
    </source>
</evidence>
<keyword evidence="2 3" id="KW-0802">TPR repeat</keyword>
<dbReference type="Gene3D" id="1.25.40.10">
    <property type="entry name" value="Tetratricopeptide repeat domain"/>
    <property type="match status" value="1"/>
</dbReference>
<feature type="region of interest" description="Disordered" evidence="4">
    <location>
        <begin position="74"/>
        <end position="103"/>
    </location>
</feature>
<feature type="region of interest" description="Disordered" evidence="4">
    <location>
        <begin position="24"/>
        <end position="58"/>
    </location>
</feature>
<keyword evidence="1" id="KW-0677">Repeat</keyword>
<dbReference type="PANTHER" id="PTHR44227">
    <property type="match status" value="1"/>
</dbReference>
<feature type="transmembrane region" description="Helical" evidence="5">
    <location>
        <begin position="644"/>
        <end position="669"/>
    </location>
</feature>
<evidence type="ECO:0000313" key="8">
    <source>
        <dbReference type="Proteomes" id="UP000580839"/>
    </source>
</evidence>
<comment type="caution">
    <text evidence="7">The sequence shown here is derived from an EMBL/GenBank/DDBJ whole genome shotgun (WGS) entry which is preliminary data.</text>
</comment>
<gene>
    <name evidence="7" type="ORF">HOP12_12735</name>
</gene>
<protein>
    <submittedName>
        <fullName evidence="7">Tetratricopeptide repeat protein</fullName>
    </submittedName>
</protein>
<dbReference type="InterPro" id="IPR052346">
    <property type="entry name" value="O-mannosyl-transferase_TMTC"/>
</dbReference>
<evidence type="ECO:0000256" key="5">
    <source>
        <dbReference type="SAM" id="Phobius"/>
    </source>
</evidence>
<dbReference type="Proteomes" id="UP000580839">
    <property type="component" value="Unassembled WGS sequence"/>
</dbReference>
<evidence type="ECO:0000256" key="6">
    <source>
        <dbReference type="SAM" id="SignalP"/>
    </source>
</evidence>
<sequence length="699" mass="76176">MGEWLFGALLLLLGIVATAQAQEPSSEPEVASPPAVVAAPSPAPERTETTPPVASSAPAVRSPAVPIVTPIDSRGVASRTAPAGPEAPASSTIPQMLPPPPSAPPLDLRTPEAWLSWQSINHIPALPVESRVFHRRGLDALHSGQVAEGIRLIRASAALDPGFVSPHARLARWYLYREPSQALHELGVLTHLLRHSFQLQFDVIANALFGLLHALFFGFLASGVVLVVVHERELRHMWEERLARVISPFTARVWTWVLLALPLLLGFGIATPVLLYLGMLWTQFKGRERVIPIGLALMVALAPLAGRVTGLLALPLRDDSPPFLGVMTLEHETFTPARLAGVRRLSERHPDNPFVSFGLGWVARRGGDFSSAEAAYRLTLRSNPEDDRATNNLANLLAIRGDSNGALELYRRAIAIQPENAAAYFNMGQVHTRRFDYHSANEAYSRAAALDFDLVQTYQSASRDGSLPLADQWIKPGSAWKAMLTPDAREHTSAQLPPAWRGLREARGPFTSLLGVVVFGLGITLSMLWHKRLPLRACSNCDAVICRRCAVRRRELALCPDCANAEVRAESPEFARVLLNQRRRTVQRTYRGVRTGLAGLLPGYGFFAFRRVFLGFSFATAAVMLIALSLGVREPFDAEPTFGLVGMAGGGELALGWILLYALGVMAFISRQSRLDAQSEVAPVRGRVATISRIHADAA</sequence>
<dbReference type="Pfam" id="PF13432">
    <property type="entry name" value="TPR_16"/>
    <property type="match status" value="1"/>
</dbReference>
<keyword evidence="5" id="KW-0812">Transmembrane</keyword>
<feature type="compositionally biased region" description="Low complexity" evidence="4">
    <location>
        <begin position="24"/>
        <end position="40"/>
    </location>
</feature>
<feature type="transmembrane region" description="Helical" evidence="5">
    <location>
        <begin position="510"/>
        <end position="529"/>
    </location>
</feature>
<dbReference type="PROSITE" id="PS50005">
    <property type="entry name" value="TPR"/>
    <property type="match status" value="2"/>
</dbReference>
<keyword evidence="5" id="KW-0472">Membrane</keyword>
<proteinExistence type="predicted"/>
<evidence type="ECO:0000256" key="4">
    <source>
        <dbReference type="SAM" id="MobiDB-lite"/>
    </source>
</evidence>
<evidence type="ECO:0000313" key="7">
    <source>
        <dbReference type="EMBL" id="NOT35013.1"/>
    </source>
</evidence>
<dbReference type="PANTHER" id="PTHR44227:SF3">
    <property type="entry name" value="PROTEIN O-MANNOSYL-TRANSFERASE TMTC4"/>
    <property type="match status" value="1"/>
</dbReference>
<feature type="transmembrane region" description="Helical" evidence="5">
    <location>
        <begin position="203"/>
        <end position="229"/>
    </location>
</feature>
<feature type="transmembrane region" description="Helical" evidence="5">
    <location>
        <begin position="612"/>
        <end position="632"/>
    </location>
</feature>
<evidence type="ECO:0000256" key="3">
    <source>
        <dbReference type="PROSITE-ProRule" id="PRU00339"/>
    </source>
</evidence>
<dbReference type="SUPFAM" id="SSF48452">
    <property type="entry name" value="TPR-like"/>
    <property type="match status" value="1"/>
</dbReference>
<dbReference type="InterPro" id="IPR019734">
    <property type="entry name" value="TPR_rpt"/>
</dbReference>
<feature type="repeat" description="TPR" evidence="3">
    <location>
        <begin position="387"/>
        <end position="420"/>
    </location>
</feature>
<feature type="repeat" description="TPR" evidence="3">
    <location>
        <begin position="421"/>
        <end position="454"/>
    </location>
</feature>
<accession>A0A849SMK1</accession>
<keyword evidence="5" id="KW-1133">Transmembrane helix</keyword>
<evidence type="ECO:0000256" key="2">
    <source>
        <dbReference type="ARBA" id="ARBA00022803"/>
    </source>
</evidence>
<feature type="chain" id="PRO_5032285862" evidence="6">
    <location>
        <begin position="22"/>
        <end position="699"/>
    </location>
</feature>
<feature type="signal peptide" evidence="6">
    <location>
        <begin position="1"/>
        <end position="21"/>
    </location>
</feature>
<organism evidence="7 8">
    <name type="scientific">Eiseniibacteriota bacterium</name>
    <dbReference type="NCBI Taxonomy" id="2212470"/>
    <lineage>
        <taxon>Bacteria</taxon>
        <taxon>Candidatus Eiseniibacteriota</taxon>
    </lineage>
</organism>